<dbReference type="SUPFAM" id="SSF52540">
    <property type="entry name" value="P-loop containing nucleoside triphosphate hydrolases"/>
    <property type="match status" value="1"/>
</dbReference>
<dbReference type="STRING" id="1116229.S3D9P8"/>
<dbReference type="Pfam" id="PF22942">
    <property type="entry name" value="DUF7025"/>
    <property type="match status" value="1"/>
</dbReference>
<proteinExistence type="predicted"/>
<dbReference type="PANTHER" id="PTHR46411:SF3">
    <property type="entry name" value="AAA+ ATPASE DOMAIN-CONTAINING PROTEIN"/>
    <property type="match status" value="1"/>
</dbReference>
<sequence>MDNIRRSNRTLTVDKTLRSEATAGTEIGVDAFAALEEEPAVPNIGGHNCEIHMYECRYNSRGERVFLQSGCRSELDEEPEDSIDAALVLTRYYSEDKKLDETTLDIRSPYIKAALEQVIGSYPGVNIHTDGPILINDDPWCLFHYRNELRGYAAKLRNKKAKEHIHFVLQYMAKVLRREIANYESLMVNNDREPGLEFQNLWMAFKPGILLYKKSGDSKDIDMICRFREMEIKKDSDTSPSYWRLKVEMLAWVGEELKYVLGRFHINKYDGYRPLTALDLYPLAYHPDTELVQRRVLARGKKYVTMFGVHHCFHDGIASLVAFAGPQLKLISFMARGRVMVDRAEFNNDVRFVIPEIVPDSKIIDPLLGEHLTLSEEELLICEYNIPAFTLSTKRWGLFNVSNLDRVEYNHDAFSRLILPSGVKKMLSALVHLQEGETSQFDDLIVGKGKGLIILLHGLPGVGKTFTAESIADFSKRPLYTIGKSDFGHTAFQDSEIRLTAALARAAKWKAIVLLDEADVFMQERGANEMFRNEQVSVLLRILEYFEGTMFLTTNRVQTIDPAFKSRIHLSLTYPALSSESRSELWETFILKGTEENSRPKWLTARFLDKISKEEVNGREIKNIVRVAHALAFNDKRSMKATDILQGLQSLRTFERDFSEAAAAKRKQDYEHFEPSKKVKIGDRIEDEERKDPTELANEGRPWWKFW</sequence>
<dbReference type="KEGG" id="glz:GLAREA_09827"/>
<organism evidence="2 3">
    <name type="scientific">Glarea lozoyensis (strain ATCC 20868 / MF5171)</name>
    <dbReference type="NCBI Taxonomy" id="1116229"/>
    <lineage>
        <taxon>Eukaryota</taxon>
        <taxon>Fungi</taxon>
        <taxon>Dikarya</taxon>
        <taxon>Ascomycota</taxon>
        <taxon>Pezizomycotina</taxon>
        <taxon>Leotiomycetes</taxon>
        <taxon>Helotiales</taxon>
        <taxon>Helotiaceae</taxon>
        <taxon>Glarea</taxon>
    </lineage>
</organism>
<dbReference type="InterPro" id="IPR027417">
    <property type="entry name" value="P-loop_NTPase"/>
</dbReference>
<dbReference type="OMA" id="ICYTRIA"/>
<dbReference type="GeneID" id="19468874"/>
<gene>
    <name evidence="2" type="ORF">GLAREA_09827</name>
</gene>
<dbReference type="PANTHER" id="PTHR46411">
    <property type="entry name" value="FAMILY ATPASE, PUTATIVE-RELATED"/>
    <property type="match status" value="1"/>
</dbReference>
<dbReference type="Gene3D" id="3.40.50.300">
    <property type="entry name" value="P-loop containing nucleotide triphosphate hydrolases"/>
    <property type="match status" value="1"/>
</dbReference>
<dbReference type="GO" id="GO:0005524">
    <property type="term" value="F:ATP binding"/>
    <property type="evidence" value="ECO:0007669"/>
    <property type="project" value="InterPro"/>
</dbReference>
<reference evidence="2 3" key="1">
    <citation type="journal article" date="2013" name="BMC Genomics">
        <title>Genomics-driven discovery of the pneumocandin biosynthetic gene cluster in the fungus Glarea lozoyensis.</title>
        <authorList>
            <person name="Chen L."/>
            <person name="Yue Q."/>
            <person name="Zhang X."/>
            <person name="Xiang M."/>
            <person name="Wang C."/>
            <person name="Li S."/>
            <person name="Che Y."/>
            <person name="Ortiz-Lopez F.J."/>
            <person name="Bills G.F."/>
            <person name="Liu X."/>
            <person name="An Z."/>
        </authorList>
    </citation>
    <scope>NUCLEOTIDE SEQUENCE [LARGE SCALE GENOMIC DNA]</scope>
    <source>
        <strain evidence="3">ATCC 20868 / MF5171</strain>
    </source>
</reference>
<dbReference type="OrthoDB" id="10042665at2759"/>
<dbReference type="AlphaFoldDB" id="S3D9P8"/>
<evidence type="ECO:0000313" key="2">
    <source>
        <dbReference type="EMBL" id="EPE28706.1"/>
    </source>
</evidence>
<dbReference type="Proteomes" id="UP000016922">
    <property type="component" value="Unassembled WGS sequence"/>
</dbReference>
<dbReference type="InterPro" id="IPR003593">
    <property type="entry name" value="AAA+_ATPase"/>
</dbReference>
<evidence type="ECO:0000313" key="3">
    <source>
        <dbReference type="Proteomes" id="UP000016922"/>
    </source>
</evidence>
<name>S3D9P8_GLAL2</name>
<dbReference type="eggNOG" id="KOG0726">
    <property type="taxonomic scope" value="Eukaryota"/>
</dbReference>
<dbReference type="InterPro" id="IPR054289">
    <property type="entry name" value="DUF7025"/>
</dbReference>
<dbReference type="SMART" id="SM00382">
    <property type="entry name" value="AAA"/>
    <property type="match status" value="1"/>
</dbReference>
<dbReference type="Pfam" id="PF00004">
    <property type="entry name" value="AAA"/>
    <property type="match status" value="1"/>
</dbReference>
<dbReference type="RefSeq" id="XP_008084614.1">
    <property type="nucleotide sequence ID" value="XM_008086423.1"/>
</dbReference>
<keyword evidence="3" id="KW-1185">Reference proteome</keyword>
<accession>S3D9P8</accession>
<dbReference type="InterPro" id="IPR003959">
    <property type="entry name" value="ATPase_AAA_core"/>
</dbReference>
<dbReference type="GO" id="GO:0016887">
    <property type="term" value="F:ATP hydrolysis activity"/>
    <property type="evidence" value="ECO:0007669"/>
    <property type="project" value="InterPro"/>
</dbReference>
<protein>
    <submittedName>
        <fullName evidence="2">p-loop containing nucleoside triphosphate hydrolase</fullName>
    </submittedName>
</protein>
<dbReference type="EMBL" id="KE145368">
    <property type="protein sequence ID" value="EPE28706.1"/>
    <property type="molecule type" value="Genomic_DNA"/>
</dbReference>
<evidence type="ECO:0000259" key="1">
    <source>
        <dbReference type="SMART" id="SM00382"/>
    </source>
</evidence>
<keyword evidence="2" id="KW-0378">Hydrolase</keyword>
<dbReference type="HOGENOM" id="CLU_004471_6_3_1"/>
<feature type="domain" description="AAA+ ATPase" evidence="1">
    <location>
        <begin position="450"/>
        <end position="578"/>
    </location>
</feature>